<dbReference type="Pfam" id="PF25273">
    <property type="entry name" value="DUF7869"/>
    <property type="match status" value="1"/>
</dbReference>
<dbReference type="AlphaFoldDB" id="A0A1D1W108"/>
<dbReference type="PANTHER" id="PTHR34415:SF1">
    <property type="entry name" value="INTEGRASE CATALYTIC DOMAIN-CONTAINING PROTEIN"/>
    <property type="match status" value="1"/>
</dbReference>
<feature type="domain" description="DUF7869" evidence="1">
    <location>
        <begin position="98"/>
        <end position="215"/>
    </location>
</feature>
<dbReference type="PANTHER" id="PTHR34415">
    <property type="entry name" value="INTEGRASE CATALYTIC DOMAIN-CONTAINING PROTEIN"/>
    <property type="match status" value="1"/>
</dbReference>
<dbReference type="OrthoDB" id="6094485at2759"/>
<organism evidence="2 3">
    <name type="scientific">Ramazzottius varieornatus</name>
    <name type="common">Water bear</name>
    <name type="synonym">Tardigrade</name>
    <dbReference type="NCBI Taxonomy" id="947166"/>
    <lineage>
        <taxon>Eukaryota</taxon>
        <taxon>Metazoa</taxon>
        <taxon>Ecdysozoa</taxon>
        <taxon>Tardigrada</taxon>
        <taxon>Eutardigrada</taxon>
        <taxon>Parachela</taxon>
        <taxon>Hypsibioidea</taxon>
        <taxon>Ramazzottiidae</taxon>
        <taxon>Ramazzottius</taxon>
    </lineage>
</organism>
<evidence type="ECO:0000259" key="1">
    <source>
        <dbReference type="Pfam" id="PF25273"/>
    </source>
</evidence>
<evidence type="ECO:0000313" key="2">
    <source>
        <dbReference type="EMBL" id="GAV05808.1"/>
    </source>
</evidence>
<dbReference type="EMBL" id="BDGG01000012">
    <property type="protein sequence ID" value="GAV05808.1"/>
    <property type="molecule type" value="Genomic_DNA"/>
</dbReference>
<sequence>MESSIASYKQNGFLEGSKFPAGENAKRVIASDLAQSAGVPNHTDQAGPIYFKVQLNCQLFSLEDPARQHFIYYLADETETIGLDGKESHGPYAVISMVDYYLKKHDHGEKVLVVYCDNCAGQNRNRFLMAYWARLMKTDRYKDVETHFLLVGHTKFTPDALFGRWKKVFRSRNTDLPEDLKTTVGNDFPNTTTCKYSDEPDFKWFDWKTHLDERYEPVVVI</sequence>
<name>A0A1D1W108_RAMVA</name>
<gene>
    <name evidence="2" type="primary">RvY_15883-1</name>
    <name evidence="2" type="synonym">RvY_15883.1</name>
    <name evidence="2" type="ORF">RvY_15883</name>
</gene>
<evidence type="ECO:0000313" key="3">
    <source>
        <dbReference type="Proteomes" id="UP000186922"/>
    </source>
</evidence>
<keyword evidence="3" id="KW-1185">Reference proteome</keyword>
<dbReference type="Proteomes" id="UP000186922">
    <property type="component" value="Unassembled WGS sequence"/>
</dbReference>
<comment type="caution">
    <text evidence="2">The sequence shown here is derived from an EMBL/GenBank/DDBJ whole genome shotgun (WGS) entry which is preliminary data.</text>
</comment>
<proteinExistence type="predicted"/>
<accession>A0A1D1W108</accession>
<protein>
    <recommendedName>
        <fullName evidence="1">DUF7869 domain-containing protein</fullName>
    </recommendedName>
</protein>
<dbReference type="InterPro" id="IPR057191">
    <property type="entry name" value="DUF7869"/>
</dbReference>
<reference evidence="2 3" key="1">
    <citation type="journal article" date="2016" name="Nat. Commun.">
        <title>Extremotolerant tardigrade genome and improved radiotolerance of human cultured cells by tardigrade-unique protein.</title>
        <authorList>
            <person name="Hashimoto T."/>
            <person name="Horikawa D.D."/>
            <person name="Saito Y."/>
            <person name="Kuwahara H."/>
            <person name="Kozuka-Hata H."/>
            <person name="Shin-I T."/>
            <person name="Minakuchi Y."/>
            <person name="Ohishi K."/>
            <person name="Motoyama A."/>
            <person name="Aizu T."/>
            <person name="Enomoto A."/>
            <person name="Kondo K."/>
            <person name="Tanaka S."/>
            <person name="Hara Y."/>
            <person name="Koshikawa S."/>
            <person name="Sagara H."/>
            <person name="Miura T."/>
            <person name="Yokobori S."/>
            <person name="Miyagawa K."/>
            <person name="Suzuki Y."/>
            <person name="Kubo T."/>
            <person name="Oyama M."/>
            <person name="Kohara Y."/>
            <person name="Fujiyama A."/>
            <person name="Arakawa K."/>
            <person name="Katayama T."/>
            <person name="Toyoda A."/>
            <person name="Kunieda T."/>
        </authorList>
    </citation>
    <scope>NUCLEOTIDE SEQUENCE [LARGE SCALE GENOMIC DNA]</scope>
    <source>
        <strain evidence="2 3">YOKOZUNA-1</strain>
    </source>
</reference>
<dbReference type="STRING" id="947166.A0A1D1W108"/>